<sequence>MRILCCIFVSCLLTLLIVPFLVYLASKHPPVHPNQMVRQPERTEMGGVRGLPVEDAENEQNRTEMGGATDAEKRFPLGGEENEQNRTEMGGATDAEKRFPLGDEENEMNGTTSTVIPVATVPPVAKEDEGMELIEGSVDSGAVDVKDSEEKRKNQDFEVIGEKKKMENQGEIIEEEEEEVVVKKKKNKNSD</sequence>
<feature type="region of interest" description="Disordered" evidence="1">
    <location>
        <begin position="123"/>
        <end position="154"/>
    </location>
</feature>
<feature type="region of interest" description="Disordered" evidence="1">
    <location>
        <begin position="54"/>
        <end position="109"/>
    </location>
</feature>
<evidence type="ECO:0000313" key="4">
    <source>
        <dbReference type="Proteomes" id="UP000008281"/>
    </source>
</evidence>
<accession>E3NFD0</accession>
<name>E3NFD0_CAERE</name>
<proteinExistence type="predicted"/>
<dbReference type="AlphaFoldDB" id="E3NFD0"/>
<reference evidence="3" key="1">
    <citation type="submission" date="2007-07" db="EMBL/GenBank/DDBJ databases">
        <title>PCAP assembly of the Caenorhabditis remanei genome.</title>
        <authorList>
            <consortium name="The Caenorhabditis remanei Sequencing Consortium"/>
            <person name="Wilson R.K."/>
        </authorList>
    </citation>
    <scope>NUCLEOTIDE SEQUENCE [LARGE SCALE GENOMIC DNA]</scope>
    <source>
        <strain evidence="3">PB4641</strain>
    </source>
</reference>
<evidence type="ECO:0000313" key="3">
    <source>
        <dbReference type="EMBL" id="EFO96049.1"/>
    </source>
</evidence>
<organism evidence="4">
    <name type="scientific">Caenorhabditis remanei</name>
    <name type="common">Caenorhabditis vulgaris</name>
    <dbReference type="NCBI Taxonomy" id="31234"/>
    <lineage>
        <taxon>Eukaryota</taxon>
        <taxon>Metazoa</taxon>
        <taxon>Ecdysozoa</taxon>
        <taxon>Nematoda</taxon>
        <taxon>Chromadorea</taxon>
        <taxon>Rhabditida</taxon>
        <taxon>Rhabditina</taxon>
        <taxon>Rhabditomorpha</taxon>
        <taxon>Rhabditoidea</taxon>
        <taxon>Rhabditidae</taxon>
        <taxon>Peloderinae</taxon>
        <taxon>Caenorhabditis</taxon>
    </lineage>
</organism>
<keyword evidence="4" id="KW-1185">Reference proteome</keyword>
<evidence type="ECO:0000256" key="1">
    <source>
        <dbReference type="SAM" id="MobiDB-lite"/>
    </source>
</evidence>
<feature type="compositionally biased region" description="Basic and acidic residues" evidence="1">
    <location>
        <begin position="144"/>
        <end position="154"/>
    </location>
</feature>
<dbReference type="HOGENOM" id="CLU_1422679_0_0_1"/>
<keyword evidence="2" id="KW-0732">Signal</keyword>
<dbReference type="Proteomes" id="UP000008281">
    <property type="component" value="Unassembled WGS sequence"/>
</dbReference>
<protein>
    <submittedName>
        <fullName evidence="3">Uncharacterized protein</fullName>
    </submittedName>
</protein>
<feature type="signal peptide" evidence="2">
    <location>
        <begin position="1"/>
        <end position="27"/>
    </location>
</feature>
<feature type="chain" id="PRO_5015090169" evidence="2">
    <location>
        <begin position="28"/>
        <end position="191"/>
    </location>
</feature>
<gene>
    <name evidence="3" type="ORF">CRE_20552</name>
</gene>
<dbReference type="EMBL" id="DS268635">
    <property type="protein sequence ID" value="EFO96049.1"/>
    <property type="molecule type" value="Genomic_DNA"/>
</dbReference>
<evidence type="ECO:0000256" key="2">
    <source>
        <dbReference type="SAM" id="SignalP"/>
    </source>
</evidence>